<keyword evidence="5" id="KW-0963">Cytoplasm</keyword>
<feature type="compositionally biased region" description="Basic and acidic residues" evidence="18">
    <location>
        <begin position="1644"/>
        <end position="1657"/>
    </location>
</feature>
<evidence type="ECO:0000256" key="11">
    <source>
        <dbReference type="ARBA" id="ARBA00023002"/>
    </source>
</evidence>
<feature type="compositionally biased region" description="Basic and acidic residues" evidence="18">
    <location>
        <begin position="2309"/>
        <end position="2322"/>
    </location>
</feature>
<dbReference type="InterPro" id="IPR002938">
    <property type="entry name" value="FAD-bd"/>
</dbReference>
<evidence type="ECO:0000256" key="10">
    <source>
        <dbReference type="ARBA" id="ARBA00022857"/>
    </source>
</evidence>
<evidence type="ECO:0000256" key="2">
    <source>
        <dbReference type="ARBA" id="ARBA00004496"/>
    </source>
</evidence>
<feature type="domain" description="LIM zinc-binding" evidence="21">
    <location>
        <begin position="1012"/>
        <end position="1077"/>
    </location>
</feature>
<dbReference type="SMART" id="SM01203">
    <property type="entry name" value="DUF3585"/>
    <property type="match status" value="1"/>
</dbReference>
<feature type="region of interest" description="Disordered" evidence="18">
    <location>
        <begin position="701"/>
        <end position="737"/>
    </location>
</feature>
<feature type="coiled-coil region" evidence="17">
    <location>
        <begin position="2448"/>
        <end position="2475"/>
    </location>
</feature>
<dbReference type="GO" id="GO:0005737">
    <property type="term" value="C:cytoplasm"/>
    <property type="evidence" value="ECO:0007669"/>
    <property type="project" value="UniProtKB-SubCell"/>
</dbReference>
<feature type="transmembrane region" description="Helical" evidence="19">
    <location>
        <begin position="2984"/>
        <end position="3006"/>
    </location>
</feature>
<keyword evidence="13 16" id="KW-0440">LIM domain</keyword>
<dbReference type="PROSITE" id="PS50021">
    <property type="entry name" value="CH"/>
    <property type="match status" value="1"/>
</dbReference>
<dbReference type="Gene3D" id="3.50.50.60">
    <property type="entry name" value="FAD/NAD(P)-binding domain"/>
    <property type="match status" value="1"/>
</dbReference>
<dbReference type="GO" id="GO:0071949">
    <property type="term" value="F:FAD binding"/>
    <property type="evidence" value="ECO:0007669"/>
    <property type="project" value="InterPro"/>
</dbReference>
<dbReference type="CDD" id="cd22198">
    <property type="entry name" value="CH_MICAL_EHBP-like"/>
    <property type="match status" value="1"/>
</dbReference>
<feature type="compositionally biased region" description="Basic and acidic residues" evidence="18">
    <location>
        <begin position="1945"/>
        <end position="1954"/>
    </location>
</feature>
<evidence type="ECO:0000259" key="22">
    <source>
        <dbReference type="PROSITE" id="PS51848"/>
    </source>
</evidence>
<evidence type="ECO:0000256" key="19">
    <source>
        <dbReference type="SAM" id="Phobius"/>
    </source>
</evidence>
<dbReference type="SUPFAM" id="SSF57716">
    <property type="entry name" value="Glucocorticoid receptor-like (DNA-binding domain)"/>
    <property type="match status" value="1"/>
</dbReference>
<dbReference type="GO" id="GO:0120501">
    <property type="term" value="F:F-actin monooxygenase activity"/>
    <property type="evidence" value="ECO:0007669"/>
    <property type="project" value="UniProtKB-EC"/>
</dbReference>
<evidence type="ECO:0000256" key="14">
    <source>
        <dbReference type="ARBA" id="ARBA00023203"/>
    </source>
</evidence>
<feature type="domain" description="BMERB" evidence="22">
    <location>
        <begin position="2438"/>
        <end position="2603"/>
    </location>
</feature>
<dbReference type="PANTHER" id="PTHR23167:SF54">
    <property type="entry name" value="[F-ACTIN]-MONOOXYGENASE MICAL"/>
    <property type="match status" value="1"/>
</dbReference>
<evidence type="ECO:0000256" key="9">
    <source>
        <dbReference type="ARBA" id="ARBA00022833"/>
    </source>
</evidence>
<keyword evidence="24" id="KW-1185">Reference proteome</keyword>
<feature type="compositionally biased region" description="Basic and acidic residues" evidence="18">
    <location>
        <begin position="1917"/>
        <end position="1934"/>
    </location>
</feature>
<feature type="domain" description="Calponin-homology (CH)" evidence="20">
    <location>
        <begin position="530"/>
        <end position="634"/>
    </location>
</feature>
<accession>A0A8J2WEB6</accession>
<dbReference type="Pfam" id="PF01494">
    <property type="entry name" value="FAD_binding_3"/>
    <property type="match status" value="1"/>
</dbReference>
<dbReference type="Pfam" id="PF25413">
    <property type="entry name" value="Rossman_Mical"/>
    <property type="match status" value="1"/>
</dbReference>
<feature type="compositionally biased region" description="Basic and acidic residues" evidence="18">
    <location>
        <begin position="2069"/>
        <end position="2081"/>
    </location>
</feature>
<feature type="compositionally biased region" description="Acidic residues" evidence="18">
    <location>
        <begin position="1658"/>
        <end position="1669"/>
    </location>
</feature>
<feature type="compositionally biased region" description="Polar residues" evidence="18">
    <location>
        <begin position="1957"/>
        <end position="1967"/>
    </location>
</feature>
<keyword evidence="11" id="KW-0560">Oxidoreductase</keyword>
<dbReference type="InterPro" id="IPR057494">
    <property type="entry name" value="Rossman_Mical"/>
</dbReference>
<feature type="compositionally biased region" description="Basic and acidic residues" evidence="18">
    <location>
        <begin position="2341"/>
        <end position="2362"/>
    </location>
</feature>
<dbReference type="PANTHER" id="PTHR23167">
    <property type="entry name" value="CALPONIN HOMOLOGY DOMAIN-CONTAINING PROTEIN DDB_G0272472-RELATED"/>
    <property type="match status" value="1"/>
</dbReference>
<keyword evidence="9 16" id="KW-0862">Zinc</keyword>
<feature type="compositionally biased region" description="Polar residues" evidence="18">
    <location>
        <begin position="2363"/>
        <end position="2372"/>
    </location>
</feature>
<feature type="compositionally biased region" description="Basic and acidic residues" evidence="18">
    <location>
        <begin position="1968"/>
        <end position="1985"/>
    </location>
</feature>
<comment type="caution">
    <text evidence="23">The sequence shown here is derived from an EMBL/GenBank/DDBJ whole genome shotgun (WGS) entry which is preliminary data.</text>
</comment>
<feature type="compositionally biased region" description="Low complexity" evidence="18">
    <location>
        <begin position="2323"/>
        <end position="2333"/>
    </location>
</feature>
<feature type="compositionally biased region" description="Basic and acidic residues" evidence="18">
    <location>
        <begin position="2923"/>
        <end position="2936"/>
    </location>
</feature>
<feature type="region of interest" description="Disordered" evidence="18">
    <location>
        <begin position="1562"/>
        <end position="1676"/>
    </location>
</feature>
<feature type="region of interest" description="Disordered" evidence="18">
    <location>
        <begin position="2917"/>
        <end position="2966"/>
    </location>
</feature>
<evidence type="ECO:0000313" key="23">
    <source>
        <dbReference type="EMBL" id="CAH0098430.1"/>
    </source>
</evidence>
<keyword evidence="19" id="KW-0472">Membrane</keyword>
<dbReference type="Gene3D" id="2.10.110.10">
    <property type="entry name" value="Cysteine Rich Protein"/>
    <property type="match status" value="1"/>
</dbReference>
<dbReference type="FunFam" id="3.50.50.60:FF:000004">
    <property type="entry name" value="protein-methionine sulfoxide oxidase MICAL2 isoform X1"/>
    <property type="match status" value="1"/>
</dbReference>
<dbReference type="InterPro" id="IPR036872">
    <property type="entry name" value="CH_dom_sf"/>
</dbReference>
<dbReference type="SMART" id="SM00033">
    <property type="entry name" value="CH"/>
    <property type="match status" value="1"/>
</dbReference>
<feature type="region of interest" description="Disordered" evidence="18">
    <location>
        <begin position="2225"/>
        <end position="2438"/>
    </location>
</feature>
<reference evidence="23" key="1">
    <citation type="submission" date="2021-11" db="EMBL/GenBank/DDBJ databases">
        <authorList>
            <person name="Schell T."/>
        </authorList>
    </citation>
    <scope>NUCLEOTIDE SEQUENCE</scope>
    <source>
        <strain evidence="23">M5</strain>
    </source>
</reference>
<dbReference type="Gene3D" id="1.10.418.10">
    <property type="entry name" value="Calponin-like domain"/>
    <property type="match status" value="1"/>
</dbReference>
<feature type="compositionally biased region" description="Acidic residues" evidence="18">
    <location>
        <begin position="1295"/>
        <end position="1359"/>
    </location>
</feature>
<sequence>MYASSSGGGGGGVARVTSPDSALASDVFDKFCNAVTFKSILSLYRQLCDLLRLKPTYFPLFYPKLKAKLRSWKAQALWSKFDKRAAHRCYNRGRPCSNTRVLIIGGGPCGLRTAIEAQLLGAKVVVVEKRDRFSRNNVLHLWPFVIHDLRALGAKKFFGKFCAGSIDHISIRQLQCILLKVALLLGVEIHENVTFDGLAEPPEDQSIKIGWKAKISPADHPVSQYEFDVLIGADGKRNTLDGFKRKEFRGRLAIAITANLVNKKSEAEARVEEISGVAFIFNQKFFKELNAVTGIDLENIVYYKDETHYFVMTAKKQSLLNKGVIIQDFPDTVKLLSIENVNKEALMEYARQAADFSTNYQLPHLDFAVNHYGQPDVAMFDFTSMFAAENASRVLERHGHKMLMCLVGDSLLEPFWPTGSGCARGWLSSFDACWAIHSWSSGRMTPLEVLAERESIYRLLAQTTPENLNKDYSAYTVEPQTRYPNLNIRACLDFQVKPLYDTDNSAELERPVKAPVEEGTRKRSKRPDSFIHPETLLVWLKKQIALYDITITDMTNSFQDGLALCAIIHRYRPDLLDFASLDPADVAANNQLAFDILEELGVLPVTTGYEMAQLAVPDKLSMLSYLTQVHELFRGEIPCVKQPKREMAESEEDILGATSLKRPAVVCSAGQYQRAAAQSKATTRMSTTNKRKTLERVATAEAPSTLNRTGGDRNKADMSLRKARKRRSTDRSLHNTAERGQVQQEIAANRLDRKQRAAAFLRLRFDRSMQMLQAGGDPNEQGGFSKATERKMKADRDLQDISLFIYRLESDFEDKRCRLEKMLSGFNPTDRNAKPGRAGSGAEGSESLSNKVRDLEAKLRGNRPTDKKPKDLIRAIGKLDRSDWQLSALEKKIEENQTPGGLKDPHIHDNKVPKWNRDAFTDKFEAINRRIHGLPAEAINEKYVNLERGMKQLERKLKEGSVLDTGHRGSNKVSAMAQQLSKKVPEVSSVNDQAESFRPKPVLNLPQQGGSETCHFCGKRVYLMERMSAEGRFFHRGCFRCEYCASTLRLGGYAFVRDDLLGGVFFCMPHVSMLYYMRNKLLTGRNGETCVDGQIEKRISQPVAAQPTNQHLIADKPIVFEPIKSPLVQAAVNAADLDFRRDGTPERVEFENSIADEAAKDEQLSEIDEDEWTDHNFGNSVHSGTEDEASSLDDSSSDDDDDEEGREEISNENLMELDRPLTADETRRLAESWKKRYSTEASDRNLQECQESPHETIPENEEENNVRIDVPAFPLASEPNHKKSSEEATSSDTEMGSDDELELEDEEDEDDEGDYEEESEYENGEEEEDEDDEDEEDEDDEDEEDARDSATEIETDSEFDQNSNADVRLGPQGIPTIVVNESEAEQLKKSTDQLANGNGLGSHPVAEVQAEPLEQMPPSRSIGDPKPIYVDQYISLENARPLQRTLSHEESRNADSPTAPGRSGVLAYLRRHEELERSPSTDMMASKNSLELKKKYMMDYGGSTGSLAQKSASTTNLDSKLLRSFVDSISEAQKKLNPAPQPSVPMQVFLQNTANIFQPGPRQVPNVLPVDKSDEPAQPVLSIPKEMPPDDLDSFEKEPPTPTNCDPPAEAKAIIESPEFAAPSDGGSAKTNGNIVNEVTSSDSESKESEEESHQDATSDFETDSEADSSESPFEALNQYVALPSVVVEEDEEPAVKPVVILREVQEVNESTDEAPPHHPKLAMQEDFDLSPSSEKIDLPEKLTTWARSLSKESVDSSKFALTETEFSDWADNSLGGDLDAELNIDPEPVKQQTGAKENARPSETHVAKPAVTVNNGATNFDDIEYADNSEERVVEFKGYTNLIEETPSPEKPSTPIIAVESPEVPSLMFSRIRDSIAMSRDRQSPLFAPIKDDRVHKEIQRRMLEKKYESSPNLVRKKEAISQERERQGDLVRDMVLSRIQRTSPEKTRERRGSYGSMTPPGSSRNSRSDSEPRSIITPDRRDIFTTPHSSLRSVAEVPTMLPSEFVTPMTSSKKDSEKNNEGGLMAVKRELFTSTPSIRPTDIGEFKTPNLKEWQDANRQLQNSARMEARAKAQAKADQDLGLSPPDYIENLKDKLRRKPSVDEDSNEMLPARTRSFSEPNVDADKSWNLPSIRPNLAAGQISSEVAETPPAKPPRLMVVHPSNATPANKVESSRISDTTSSVQPFNSVLKNSKSMSQIVSPVAPVLQPPSPRTDVIGSMFVQQNNRPSSSSPTSPPQSPRSVGSSKSTSYLWAGLSPAESQAKLDADSAASISSPSTTNDGVKVKKSKDRERRRSIIQTITGLFSSKKEEKKDEPKEADSSPSKKSSPPKFQLPKFSGKKDKSSKDKLALNDSFDEGRLRSTSSPVSPNTDEKDGVKPRATSLLASPTSGSEANTPTTSFGLEQYGDSAGTPTGAWSAFSSSSKRQSKQARQVARQTELKRLRMAQSIQRQLEEIEVKQKELEDQGVRLERTLRGEEGGVSGRDESALMQEWFQLVHEKNALSRYEQELMVRARELELEDRHARLQMELKDRMSLDDWEDDVFIADGSLEPETVKSPADVDKEGAILSEMLEIVEQKDSLRSMLEEDRQRWAVFLNLIDLAQSSLEDDVFAPDSADEQEIADESDGACETYSDQIPAAKVSDSSVWDTRDCQPETIDSDLEIEEEFEHLFINDHSDTSPCTGSISDFLESDLVVLEPIENQMDLTEQPHHPAKIVWSPSIEFEGKMVELNELVSHQELELWSAPVATTSENENPIDEQEVLEFDQIIQDLSDDGTASLGSSIEEKRPDSMEFECQTVEMMDLNSQGEPEIWSANDDSAPNSDFERPLSSDCADYEYFYEQRQMAADVKQRKTSEILREKVEVFDELDRKARKRVEAVEEENDWGTLGVKFENRGVVRDLVWMWEYNHLQQSGRRGVYPDLDERPKIKGKKSDRSNCCNDLESNAQQQTQEPPQKTRKKRKKINPEMELERTVCPSDPADGWAWWQIGILFWLTVFSFFILSALPADIIPTDTINRKQPLSLVLSGSPHCRYREEDKDLEAQMLAKGLRLATLRQRKESQV</sequence>
<dbReference type="InterPro" id="IPR050540">
    <property type="entry name" value="F-actin_Monoox_Mical"/>
</dbReference>
<evidence type="ECO:0000256" key="16">
    <source>
        <dbReference type="PROSITE-ProRule" id="PRU00125"/>
    </source>
</evidence>
<dbReference type="OrthoDB" id="20799at2759"/>
<comment type="catalytic activity">
    <reaction evidence="15">
        <text>L-methionyl-[F-actin] + NADPH + O2 + H(+) = L-methionyl-(R)-S-oxide-[F-actin] + NADP(+) + H2O</text>
        <dbReference type="Rhea" id="RHEA:51308"/>
        <dbReference type="Rhea" id="RHEA-COMP:12953"/>
        <dbReference type="Rhea" id="RHEA-COMP:12956"/>
        <dbReference type="ChEBI" id="CHEBI:15377"/>
        <dbReference type="ChEBI" id="CHEBI:15378"/>
        <dbReference type="ChEBI" id="CHEBI:15379"/>
        <dbReference type="ChEBI" id="CHEBI:16044"/>
        <dbReference type="ChEBI" id="CHEBI:45764"/>
        <dbReference type="ChEBI" id="CHEBI:57783"/>
        <dbReference type="ChEBI" id="CHEBI:58349"/>
        <dbReference type="EC" id="1.14.13.225"/>
    </reaction>
</comment>
<dbReference type="Pfam" id="PF12130">
    <property type="entry name" value="bMERB_dom"/>
    <property type="match status" value="2"/>
</dbReference>
<evidence type="ECO:0000256" key="1">
    <source>
        <dbReference type="ARBA" id="ARBA00001974"/>
    </source>
</evidence>
<dbReference type="SMART" id="SM00132">
    <property type="entry name" value="LIM"/>
    <property type="match status" value="1"/>
</dbReference>
<dbReference type="EC" id="1.14.13.225" evidence="4"/>
<comment type="subcellular location">
    <subcellularLocation>
        <location evidence="2">Cytoplasm</location>
    </subcellularLocation>
</comment>
<keyword evidence="8" id="KW-0274">FAD</keyword>
<dbReference type="Pfam" id="PF00307">
    <property type="entry name" value="CH"/>
    <property type="match status" value="1"/>
</dbReference>
<dbReference type="EMBL" id="CAKKLH010000002">
    <property type="protein sequence ID" value="CAH0098430.1"/>
    <property type="molecule type" value="Genomic_DNA"/>
</dbReference>
<evidence type="ECO:0000256" key="7">
    <source>
        <dbReference type="ARBA" id="ARBA00022723"/>
    </source>
</evidence>
<organism evidence="23 24">
    <name type="scientific">Daphnia galeata</name>
    <dbReference type="NCBI Taxonomy" id="27404"/>
    <lineage>
        <taxon>Eukaryota</taxon>
        <taxon>Metazoa</taxon>
        <taxon>Ecdysozoa</taxon>
        <taxon>Arthropoda</taxon>
        <taxon>Crustacea</taxon>
        <taxon>Branchiopoda</taxon>
        <taxon>Diplostraca</taxon>
        <taxon>Cladocera</taxon>
        <taxon>Anomopoda</taxon>
        <taxon>Daphniidae</taxon>
        <taxon>Daphnia</taxon>
    </lineage>
</organism>
<feature type="compositionally biased region" description="Basic and acidic residues" evidence="18">
    <location>
        <begin position="710"/>
        <end position="720"/>
    </location>
</feature>
<feature type="compositionally biased region" description="Polar residues" evidence="18">
    <location>
        <begin position="2386"/>
        <end position="2404"/>
    </location>
</feature>
<feature type="compositionally biased region" description="Acidic residues" evidence="18">
    <location>
        <begin position="1186"/>
        <end position="1206"/>
    </location>
</feature>
<evidence type="ECO:0000256" key="4">
    <source>
        <dbReference type="ARBA" id="ARBA00012709"/>
    </source>
</evidence>
<dbReference type="PROSITE" id="PS00478">
    <property type="entry name" value="LIM_DOMAIN_1"/>
    <property type="match status" value="1"/>
</dbReference>
<comment type="cofactor">
    <cofactor evidence="1">
        <name>FAD</name>
        <dbReference type="ChEBI" id="CHEBI:57692"/>
    </cofactor>
</comment>
<dbReference type="PROSITE" id="PS50023">
    <property type="entry name" value="LIM_DOMAIN_2"/>
    <property type="match status" value="1"/>
</dbReference>
<feature type="compositionally biased region" description="Basic and acidic residues" evidence="18">
    <location>
        <begin position="1798"/>
        <end position="1807"/>
    </location>
</feature>
<evidence type="ECO:0000256" key="8">
    <source>
        <dbReference type="ARBA" id="ARBA00022827"/>
    </source>
</evidence>
<feature type="compositionally biased region" description="Low complexity" evidence="18">
    <location>
        <begin position="2270"/>
        <end position="2279"/>
    </location>
</feature>
<dbReference type="GO" id="GO:0046872">
    <property type="term" value="F:metal ion binding"/>
    <property type="evidence" value="ECO:0007669"/>
    <property type="project" value="UniProtKB-KW"/>
</dbReference>
<dbReference type="CDD" id="cd09439">
    <property type="entry name" value="LIM_Mical"/>
    <property type="match status" value="1"/>
</dbReference>
<evidence type="ECO:0000256" key="17">
    <source>
        <dbReference type="SAM" id="Coils"/>
    </source>
</evidence>
<feature type="compositionally biased region" description="Basic and acidic residues" evidence="18">
    <location>
        <begin position="1216"/>
        <end position="1257"/>
    </location>
</feature>
<dbReference type="InterPro" id="IPR022735">
    <property type="entry name" value="bMERB_dom"/>
</dbReference>
<dbReference type="InterPro" id="IPR001715">
    <property type="entry name" value="CH_dom"/>
</dbReference>
<protein>
    <recommendedName>
        <fullName evidence="4">F-actin monooxygenase</fullName>
        <ecNumber evidence="4">1.14.13.225</ecNumber>
    </recommendedName>
</protein>
<feature type="compositionally biased region" description="Basic and acidic residues" evidence="18">
    <location>
        <begin position="851"/>
        <end position="870"/>
    </location>
</feature>
<keyword evidence="14" id="KW-0009">Actin-binding</keyword>
<keyword evidence="6" id="KW-0285">Flavoprotein</keyword>
<evidence type="ECO:0000256" key="3">
    <source>
        <dbReference type="ARBA" id="ARBA00008223"/>
    </source>
</evidence>
<keyword evidence="7 16" id="KW-0479">Metal-binding</keyword>
<evidence type="ECO:0000256" key="18">
    <source>
        <dbReference type="SAM" id="MobiDB-lite"/>
    </source>
</evidence>
<evidence type="ECO:0000256" key="5">
    <source>
        <dbReference type="ARBA" id="ARBA00022490"/>
    </source>
</evidence>
<dbReference type="InterPro" id="IPR001781">
    <property type="entry name" value="Znf_LIM"/>
</dbReference>
<evidence type="ECO:0000256" key="6">
    <source>
        <dbReference type="ARBA" id="ARBA00022630"/>
    </source>
</evidence>
<feature type="region of interest" description="Disordered" evidence="18">
    <location>
        <begin position="1166"/>
        <end position="1426"/>
    </location>
</feature>
<dbReference type="GO" id="GO:0003779">
    <property type="term" value="F:actin binding"/>
    <property type="evidence" value="ECO:0007669"/>
    <property type="project" value="UniProtKB-KW"/>
</dbReference>
<keyword evidence="19" id="KW-0812">Transmembrane</keyword>
<feature type="compositionally biased region" description="Polar residues" evidence="18">
    <location>
        <begin position="2937"/>
        <end position="2955"/>
    </location>
</feature>
<dbReference type="Proteomes" id="UP000789390">
    <property type="component" value="Unassembled WGS sequence"/>
</dbReference>
<dbReference type="InterPro" id="IPR036188">
    <property type="entry name" value="FAD/NAD-bd_sf"/>
</dbReference>
<evidence type="ECO:0000313" key="24">
    <source>
        <dbReference type="Proteomes" id="UP000789390"/>
    </source>
</evidence>
<evidence type="ECO:0000256" key="13">
    <source>
        <dbReference type="ARBA" id="ARBA00023038"/>
    </source>
</evidence>
<evidence type="ECO:0000259" key="21">
    <source>
        <dbReference type="PROSITE" id="PS50023"/>
    </source>
</evidence>
<dbReference type="SUPFAM" id="SSF47576">
    <property type="entry name" value="Calponin-homology domain, CH-domain"/>
    <property type="match status" value="1"/>
</dbReference>
<name>A0A8J2WEB6_9CRUS</name>
<keyword evidence="10" id="KW-0521">NADP</keyword>
<feature type="region of interest" description="Disordered" evidence="18">
    <location>
        <begin position="1778"/>
        <end position="1814"/>
    </location>
</feature>
<evidence type="ECO:0000259" key="20">
    <source>
        <dbReference type="PROSITE" id="PS50021"/>
    </source>
</evidence>
<dbReference type="PRINTS" id="PR00420">
    <property type="entry name" value="RNGMNOXGNASE"/>
</dbReference>
<feature type="region of interest" description="Disordered" evidence="18">
    <location>
        <begin position="825"/>
        <end position="870"/>
    </location>
</feature>
<keyword evidence="12" id="KW-0503">Monooxygenase</keyword>
<comment type="similarity">
    <text evidence="3">Belongs to the Mical family.</text>
</comment>
<evidence type="ECO:0000256" key="15">
    <source>
        <dbReference type="ARBA" id="ARBA00049522"/>
    </source>
</evidence>
<dbReference type="SUPFAM" id="SSF51905">
    <property type="entry name" value="FAD/NAD(P)-binding domain"/>
    <property type="match status" value="1"/>
</dbReference>
<keyword evidence="19" id="KW-1133">Transmembrane helix</keyword>
<feature type="region of interest" description="Disordered" evidence="18">
    <location>
        <begin position="1908"/>
        <end position="2131"/>
    </location>
</feature>
<dbReference type="Pfam" id="PF00412">
    <property type="entry name" value="LIM"/>
    <property type="match status" value="1"/>
</dbReference>
<dbReference type="PROSITE" id="PS51848">
    <property type="entry name" value="BMERB"/>
    <property type="match status" value="1"/>
</dbReference>
<evidence type="ECO:0000256" key="12">
    <source>
        <dbReference type="ARBA" id="ARBA00023033"/>
    </source>
</evidence>
<gene>
    <name evidence="23" type="ORF">DGAL_LOCUS508</name>
</gene>
<keyword evidence="17" id="KW-0175">Coiled coil</keyword>
<proteinExistence type="inferred from homology"/>
<feature type="region of interest" description="Disordered" evidence="18">
    <location>
        <begin position="1440"/>
        <end position="1462"/>
    </location>
</feature>